<evidence type="ECO:0000259" key="8">
    <source>
        <dbReference type="PROSITE" id="PS50811"/>
    </source>
</evidence>
<dbReference type="Gene3D" id="2.20.25.80">
    <property type="entry name" value="WRKY domain"/>
    <property type="match status" value="1"/>
</dbReference>
<keyword evidence="5" id="KW-0539">Nucleus</keyword>
<dbReference type="SMART" id="SM00774">
    <property type="entry name" value="WRKY"/>
    <property type="match status" value="1"/>
</dbReference>
<evidence type="ECO:0000256" key="4">
    <source>
        <dbReference type="ARBA" id="ARBA00023163"/>
    </source>
</evidence>
<evidence type="ECO:0000313" key="10">
    <source>
        <dbReference type="Proteomes" id="UP001346149"/>
    </source>
</evidence>
<dbReference type="Proteomes" id="UP001346149">
    <property type="component" value="Unassembled WGS sequence"/>
</dbReference>
<keyword evidence="10" id="KW-1185">Reference proteome</keyword>
<dbReference type="PANTHER" id="PTHR32096:SF36">
    <property type="entry name" value="WRKY TRANSCRIPTION FACTOR 41-RELATED"/>
    <property type="match status" value="1"/>
</dbReference>
<dbReference type="InterPro" id="IPR036576">
    <property type="entry name" value="WRKY_dom_sf"/>
</dbReference>
<dbReference type="GO" id="GO:0010150">
    <property type="term" value="P:leaf senescence"/>
    <property type="evidence" value="ECO:0007669"/>
    <property type="project" value="UniProtKB-ARBA"/>
</dbReference>
<dbReference type="GO" id="GO:0005634">
    <property type="term" value="C:nucleus"/>
    <property type="evidence" value="ECO:0007669"/>
    <property type="project" value="UniProtKB-SubCell"/>
</dbReference>
<accession>A0AAN7LZG6</accession>
<gene>
    <name evidence="9" type="ORF">SAY86_020387</name>
</gene>
<dbReference type="Pfam" id="PF03106">
    <property type="entry name" value="WRKY"/>
    <property type="match status" value="1"/>
</dbReference>
<dbReference type="GO" id="GO:0009751">
    <property type="term" value="P:response to salicylic acid"/>
    <property type="evidence" value="ECO:0007669"/>
    <property type="project" value="UniProtKB-ARBA"/>
</dbReference>
<sequence length="364" mass="40197">MEGGLNYEQKVLISEQLIQGTNFAKQLRAQLNLDSSAETLETLIQGILDSYVKSLGILKWSEPIKCQPQYVVAATLGATSVPASPLSVNNGSSRDDEFDRGLAAKEQFDSREASKKRKMLPKWTDQVKISPEAGLEGPQDGYSWRKYGQKDILLAKYPRSYYRCTYRNTQNCQATKQVQKSDHDPTMFEITYRGNHTCIHGGSSTPALTSPKKQELKQANDGNHQADELARFRTGLMVETENLDLGSDVTEMPCPFTFPSSSAGLLYCENYSSSGVAHKGNRGGNFSSPFLSPSTPESSHFSLTPSPMTEFGQISSQRRSESDLTELVSATNSPTNSPIPDWDFSLDDMGFGPDFPFDMAGFFP</sequence>
<dbReference type="PROSITE" id="PS50811">
    <property type="entry name" value="WRKY"/>
    <property type="match status" value="1"/>
</dbReference>
<dbReference type="SUPFAM" id="SSF118290">
    <property type="entry name" value="WRKY DNA-binding domain"/>
    <property type="match status" value="1"/>
</dbReference>
<keyword evidence="4" id="KW-0804">Transcription</keyword>
<dbReference type="EMBL" id="JAXQNO010000011">
    <property type="protein sequence ID" value="KAK4789068.1"/>
    <property type="molecule type" value="Genomic_DNA"/>
</dbReference>
<dbReference type="GO" id="GO:0003700">
    <property type="term" value="F:DNA-binding transcription factor activity"/>
    <property type="evidence" value="ECO:0007669"/>
    <property type="project" value="InterPro"/>
</dbReference>
<reference evidence="9 10" key="1">
    <citation type="journal article" date="2023" name="Hortic Res">
        <title>Pangenome of water caltrop reveals structural variations and asymmetric subgenome divergence after allopolyploidization.</title>
        <authorList>
            <person name="Zhang X."/>
            <person name="Chen Y."/>
            <person name="Wang L."/>
            <person name="Yuan Y."/>
            <person name="Fang M."/>
            <person name="Shi L."/>
            <person name="Lu R."/>
            <person name="Comes H.P."/>
            <person name="Ma Y."/>
            <person name="Chen Y."/>
            <person name="Huang G."/>
            <person name="Zhou Y."/>
            <person name="Zheng Z."/>
            <person name="Qiu Y."/>
        </authorList>
    </citation>
    <scope>NUCLEOTIDE SEQUENCE [LARGE SCALE GENOMIC DNA]</scope>
    <source>
        <strain evidence="9">F231</strain>
    </source>
</reference>
<dbReference type="GO" id="GO:0042542">
    <property type="term" value="P:response to hydrogen peroxide"/>
    <property type="evidence" value="ECO:0007669"/>
    <property type="project" value="UniProtKB-ARBA"/>
</dbReference>
<keyword evidence="3" id="KW-0238">DNA-binding</keyword>
<feature type="region of interest" description="Disordered" evidence="7">
    <location>
        <begin position="313"/>
        <end position="339"/>
    </location>
</feature>
<dbReference type="InterPro" id="IPR003657">
    <property type="entry name" value="WRKY_dom"/>
</dbReference>
<dbReference type="FunFam" id="2.20.25.80:FF:000009">
    <property type="entry name" value="WRKY transcription factor 53"/>
    <property type="match status" value="1"/>
</dbReference>
<protein>
    <recommendedName>
        <fullName evidence="8">WRKY domain-containing protein</fullName>
    </recommendedName>
</protein>
<evidence type="ECO:0000256" key="1">
    <source>
        <dbReference type="ARBA" id="ARBA00004123"/>
    </source>
</evidence>
<name>A0AAN7LZG6_TRANT</name>
<evidence type="ECO:0000313" key="9">
    <source>
        <dbReference type="EMBL" id="KAK4789068.1"/>
    </source>
</evidence>
<dbReference type="GO" id="GO:0000976">
    <property type="term" value="F:transcription cis-regulatory region binding"/>
    <property type="evidence" value="ECO:0007669"/>
    <property type="project" value="TreeGrafter"/>
</dbReference>
<feature type="domain" description="WRKY" evidence="8">
    <location>
        <begin position="133"/>
        <end position="196"/>
    </location>
</feature>
<evidence type="ECO:0000256" key="6">
    <source>
        <dbReference type="ARBA" id="ARBA00060850"/>
    </source>
</evidence>
<evidence type="ECO:0000256" key="2">
    <source>
        <dbReference type="ARBA" id="ARBA00023015"/>
    </source>
</evidence>
<evidence type="ECO:0000256" key="3">
    <source>
        <dbReference type="ARBA" id="ARBA00023125"/>
    </source>
</evidence>
<dbReference type="AlphaFoldDB" id="A0AAN7LZG6"/>
<dbReference type="PANTHER" id="PTHR32096">
    <property type="entry name" value="WRKY TRANSCRIPTION FACTOR 30-RELATED-RELATED"/>
    <property type="match status" value="1"/>
</dbReference>
<dbReference type="InterPro" id="IPR044810">
    <property type="entry name" value="WRKY_plant"/>
</dbReference>
<keyword evidence="2" id="KW-0805">Transcription regulation</keyword>
<organism evidence="9 10">
    <name type="scientific">Trapa natans</name>
    <name type="common">Water chestnut</name>
    <dbReference type="NCBI Taxonomy" id="22666"/>
    <lineage>
        <taxon>Eukaryota</taxon>
        <taxon>Viridiplantae</taxon>
        <taxon>Streptophyta</taxon>
        <taxon>Embryophyta</taxon>
        <taxon>Tracheophyta</taxon>
        <taxon>Spermatophyta</taxon>
        <taxon>Magnoliopsida</taxon>
        <taxon>eudicotyledons</taxon>
        <taxon>Gunneridae</taxon>
        <taxon>Pentapetalae</taxon>
        <taxon>rosids</taxon>
        <taxon>malvids</taxon>
        <taxon>Myrtales</taxon>
        <taxon>Lythraceae</taxon>
        <taxon>Trapa</taxon>
    </lineage>
</organism>
<comment type="subcellular location">
    <subcellularLocation>
        <location evidence="1">Nucleus</location>
    </subcellularLocation>
</comment>
<evidence type="ECO:0000256" key="5">
    <source>
        <dbReference type="ARBA" id="ARBA00023242"/>
    </source>
</evidence>
<proteinExistence type="inferred from homology"/>
<comment type="caution">
    <text evidence="9">The sequence shown here is derived from an EMBL/GenBank/DDBJ whole genome shotgun (WGS) entry which is preliminary data.</text>
</comment>
<evidence type="ECO:0000256" key="7">
    <source>
        <dbReference type="SAM" id="MobiDB-lite"/>
    </source>
</evidence>
<comment type="similarity">
    <text evidence="6">Belongs to the WRKY group III family.</text>
</comment>
<feature type="compositionally biased region" description="Polar residues" evidence="7">
    <location>
        <begin position="328"/>
        <end position="338"/>
    </location>
</feature>
<dbReference type="GO" id="GO:0010193">
    <property type="term" value="P:response to ozone"/>
    <property type="evidence" value="ECO:0007669"/>
    <property type="project" value="UniProtKB-ARBA"/>
</dbReference>